<dbReference type="PANTHER" id="PTHR23416">
    <property type="entry name" value="SIALIC ACID SYNTHASE-RELATED"/>
    <property type="match status" value="1"/>
</dbReference>
<dbReference type="Gene3D" id="2.160.10.10">
    <property type="entry name" value="Hexapeptide repeat proteins"/>
    <property type="match status" value="1"/>
</dbReference>
<evidence type="ECO:0000256" key="1">
    <source>
        <dbReference type="ARBA" id="ARBA00007274"/>
    </source>
</evidence>
<accession>A0A518HQP1</accession>
<dbReference type="Pfam" id="PF00132">
    <property type="entry name" value="Hexapep"/>
    <property type="match status" value="1"/>
</dbReference>
<protein>
    <submittedName>
        <fullName evidence="3">Maltose O-acetyltransferase</fullName>
        <ecNumber evidence="3">2.3.1.79</ecNumber>
    </submittedName>
</protein>
<dbReference type="GO" id="GO:0008925">
    <property type="term" value="F:maltose O-acetyltransferase activity"/>
    <property type="evidence" value="ECO:0007669"/>
    <property type="project" value="UniProtKB-EC"/>
</dbReference>
<dbReference type="InterPro" id="IPR051159">
    <property type="entry name" value="Hexapeptide_acetyltransf"/>
</dbReference>
<proteinExistence type="inferred from homology"/>
<dbReference type="Proteomes" id="UP000319004">
    <property type="component" value="Chromosome"/>
</dbReference>
<reference evidence="3 4" key="1">
    <citation type="submission" date="2019-03" db="EMBL/GenBank/DDBJ databases">
        <title>Deep-cultivation of Planctomycetes and their phenomic and genomic characterization uncovers novel biology.</title>
        <authorList>
            <person name="Wiegand S."/>
            <person name="Jogler M."/>
            <person name="Boedeker C."/>
            <person name="Pinto D."/>
            <person name="Vollmers J."/>
            <person name="Rivas-Marin E."/>
            <person name="Kohn T."/>
            <person name="Peeters S.H."/>
            <person name="Heuer A."/>
            <person name="Rast P."/>
            <person name="Oberbeckmann S."/>
            <person name="Bunk B."/>
            <person name="Jeske O."/>
            <person name="Meyerdierks A."/>
            <person name="Storesund J.E."/>
            <person name="Kallscheuer N."/>
            <person name="Luecker S."/>
            <person name="Lage O.M."/>
            <person name="Pohl T."/>
            <person name="Merkel B.J."/>
            <person name="Hornburger P."/>
            <person name="Mueller R.-W."/>
            <person name="Bruemmer F."/>
            <person name="Labrenz M."/>
            <person name="Spormann A.M."/>
            <person name="Op den Camp H."/>
            <person name="Overmann J."/>
            <person name="Amann R."/>
            <person name="Jetten M.S.M."/>
            <person name="Mascher T."/>
            <person name="Medema M.H."/>
            <person name="Devos D.P."/>
            <person name="Kaster A.-K."/>
            <person name="Ovreas L."/>
            <person name="Rohde M."/>
            <person name="Galperin M.Y."/>
            <person name="Jogler C."/>
        </authorList>
    </citation>
    <scope>NUCLEOTIDE SEQUENCE [LARGE SCALE GENOMIC DNA]</scope>
    <source>
        <strain evidence="3 4">Enr13</strain>
    </source>
</reference>
<dbReference type="RefSeq" id="WP_145387054.1">
    <property type="nucleotide sequence ID" value="NZ_CP037423.1"/>
</dbReference>
<dbReference type="SUPFAM" id="SSF51161">
    <property type="entry name" value="Trimeric LpxA-like enzymes"/>
    <property type="match status" value="1"/>
</dbReference>
<evidence type="ECO:0000313" key="3">
    <source>
        <dbReference type="EMBL" id="QDV43160.1"/>
    </source>
</evidence>
<dbReference type="AlphaFoldDB" id="A0A518HQP1"/>
<dbReference type="GO" id="GO:0005829">
    <property type="term" value="C:cytosol"/>
    <property type="evidence" value="ECO:0007669"/>
    <property type="project" value="TreeGrafter"/>
</dbReference>
<evidence type="ECO:0000256" key="2">
    <source>
        <dbReference type="ARBA" id="ARBA00022679"/>
    </source>
</evidence>
<dbReference type="InterPro" id="IPR001451">
    <property type="entry name" value="Hexapep"/>
</dbReference>
<name>A0A518HQP1_9BACT</name>
<keyword evidence="2 3" id="KW-0808">Transferase</keyword>
<sequence length="188" mass="20789">MNQVKHVDVIAENRKSRKWSTRELLGRLLWSFLSPLFRYSPRLLWGWRRFLLRLFGATIGQQVHIDPSAKIFIPWNLRIGDWSSVGFDCLLYNLGPLVIGDRVTLSQRSHLCGGSHDYSDPTMPLIKASITVGSGAWICADAFVGPGVTVGDGAVVGARACVTKDVSPWKVVAGNPAREVGQRVMDSQ</sequence>
<gene>
    <name evidence="3" type="primary">maa_4</name>
    <name evidence="3" type="ORF">Enr13x_30140</name>
</gene>
<organism evidence="3 4">
    <name type="scientific">Stieleria neptunia</name>
    <dbReference type="NCBI Taxonomy" id="2527979"/>
    <lineage>
        <taxon>Bacteria</taxon>
        <taxon>Pseudomonadati</taxon>
        <taxon>Planctomycetota</taxon>
        <taxon>Planctomycetia</taxon>
        <taxon>Pirellulales</taxon>
        <taxon>Pirellulaceae</taxon>
        <taxon>Stieleria</taxon>
    </lineage>
</organism>
<keyword evidence="3" id="KW-0012">Acyltransferase</keyword>
<dbReference type="OrthoDB" id="9812571at2"/>
<dbReference type="EMBL" id="CP037423">
    <property type="protein sequence ID" value="QDV43160.1"/>
    <property type="molecule type" value="Genomic_DNA"/>
</dbReference>
<dbReference type="EC" id="2.3.1.79" evidence="3"/>
<comment type="similarity">
    <text evidence="1">Belongs to the transferase hexapeptide repeat family.</text>
</comment>
<dbReference type="PANTHER" id="PTHR23416:SF23">
    <property type="entry name" value="ACETYLTRANSFERASE C18B11.09C-RELATED"/>
    <property type="match status" value="1"/>
</dbReference>
<dbReference type="InterPro" id="IPR011004">
    <property type="entry name" value="Trimer_LpxA-like_sf"/>
</dbReference>
<evidence type="ECO:0000313" key="4">
    <source>
        <dbReference type="Proteomes" id="UP000319004"/>
    </source>
</evidence>
<keyword evidence="4" id="KW-1185">Reference proteome</keyword>
<dbReference type="CDD" id="cd05825">
    <property type="entry name" value="LbH_wcaF_like"/>
    <property type="match status" value="1"/>
</dbReference>
<dbReference type="KEGG" id="snep:Enr13x_30140"/>